<dbReference type="AlphaFoldDB" id="A0A382VZW9"/>
<protein>
    <submittedName>
        <fullName evidence="1">Uncharacterized protein</fullName>
    </submittedName>
</protein>
<evidence type="ECO:0000313" key="1">
    <source>
        <dbReference type="EMBL" id="SVD52067.1"/>
    </source>
</evidence>
<proteinExistence type="predicted"/>
<reference evidence="1" key="1">
    <citation type="submission" date="2018-05" db="EMBL/GenBank/DDBJ databases">
        <authorList>
            <person name="Lanie J.A."/>
            <person name="Ng W.-L."/>
            <person name="Kazmierczak K.M."/>
            <person name="Andrzejewski T.M."/>
            <person name="Davidsen T.M."/>
            <person name="Wayne K.J."/>
            <person name="Tettelin H."/>
            <person name="Glass J.I."/>
            <person name="Rusch D."/>
            <person name="Podicherti R."/>
            <person name="Tsui H.-C.T."/>
            <person name="Winkler M.E."/>
        </authorList>
    </citation>
    <scope>NUCLEOTIDE SEQUENCE</scope>
</reference>
<feature type="non-terminal residue" evidence="1">
    <location>
        <position position="1"/>
    </location>
</feature>
<dbReference type="EMBL" id="UINC01155931">
    <property type="protein sequence ID" value="SVD52067.1"/>
    <property type="molecule type" value="Genomic_DNA"/>
</dbReference>
<sequence length="74" mass="8296">FLEDGEDDGQLGGLPEVRHHMKRLGQLGRKVQGQRNLLPAGEQDILDDVRTASLLIRQDGLCGFLDESLMIRVR</sequence>
<name>A0A382VZW9_9ZZZZ</name>
<organism evidence="1">
    <name type="scientific">marine metagenome</name>
    <dbReference type="NCBI Taxonomy" id="408172"/>
    <lineage>
        <taxon>unclassified sequences</taxon>
        <taxon>metagenomes</taxon>
        <taxon>ecological metagenomes</taxon>
    </lineage>
</organism>
<gene>
    <name evidence="1" type="ORF">METZ01_LOCUS404921</name>
</gene>
<accession>A0A382VZW9</accession>